<reference evidence="2 3" key="1">
    <citation type="submission" date="2018-04" db="EMBL/GenBank/DDBJ databases">
        <authorList>
            <person name="Zhang X."/>
            <person name="Yuan J."/>
            <person name="Li F."/>
            <person name="Xiang J."/>
        </authorList>
    </citation>
    <scope>NUCLEOTIDE SEQUENCE [LARGE SCALE GENOMIC DNA]</scope>
    <source>
        <tissue evidence="2">Muscle</tissue>
    </source>
</reference>
<dbReference type="OrthoDB" id="6373008at2759"/>
<dbReference type="AlphaFoldDB" id="A0A3R7PCL8"/>
<proteinExistence type="predicted"/>
<feature type="signal peptide" evidence="1">
    <location>
        <begin position="1"/>
        <end position="30"/>
    </location>
</feature>
<reference evidence="2 3" key="2">
    <citation type="submission" date="2019-01" db="EMBL/GenBank/DDBJ databases">
        <title>The decoding of complex shrimp genome reveals the adaptation for benthos swimmer, frequently molting mechanism and breeding impact on genome.</title>
        <authorList>
            <person name="Sun Y."/>
            <person name="Gao Y."/>
            <person name="Yu Y."/>
        </authorList>
    </citation>
    <scope>NUCLEOTIDE SEQUENCE [LARGE SCALE GENOMIC DNA]</scope>
    <source>
        <tissue evidence="2">Muscle</tissue>
    </source>
</reference>
<evidence type="ECO:0000256" key="1">
    <source>
        <dbReference type="SAM" id="SignalP"/>
    </source>
</evidence>
<dbReference type="Proteomes" id="UP000283509">
    <property type="component" value="Unassembled WGS sequence"/>
</dbReference>
<keyword evidence="3" id="KW-1185">Reference proteome</keyword>
<dbReference type="EMBL" id="QCYY01000902">
    <property type="protein sequence ID" value="ROT81955.1"/>
    <property type="molecule type" value="Genomic_DNA"/>
</dbReference>
<sequence length="290" mass="30682">MGEKLLIGFPKVVWILLLYPSLCKIEGVSGIGETRQFERVCTLAAECSDVGGSCTFENDEVECDLTNSDICPTFGCTCCINCTNQANARCRRRYAGSCKKACDDTELEIPGCEAGCKCCGCKITTACINEGGYCKVGKGDCKGRMTNKCFGRHCYCCIPDDPCPETLPCEESGGYCAEDCSAGEVGRPGLCESDSCLCCVAGMTIECHDVAGNCSKGCEGALSPLEGRCHDGCVCCVQNPCETPISCAFLDGHCNSSCAEDEVPLPDLCHAENCSCCVKGNVELKRSAGL</sequence>
<protein>
    <submittedName>
        <fullName evidence="2">Uncharacterized protein</fullName>
    </submittedName>
</protein>
<name>A0A3R7PCL8_PENVA</name>
<keyword evidence="1" id="KW-0732">Signal</keyword>
<evidence type="ECO:0000313" key="2">
    <source>
        <dbReference type="EMBL" id="ROT81955.1"/>
    </source>
</evidence>
<organism evidence="2 3">
    <name type="scientific">Penaeus vannamei</name>
    <name type="common">Whiteleg shrimp</name>
    <name type="synonym">Litopenaeus vannamei</name>
    <dbReference type="NCBI Taxonomy" id="6689"/>
    <lineage>
        <taxon>Eukaryota</taxon>
        <taxon>Metazoa</taxon>
        <taxon>Ecdysozoa</taxon>
        <taxon>Arthropoda</taxon>
        <taxon>Crustacea</taxon>
        <taxon>Multicrustacea</taxon>
        <taxon>Malacostraca</taxon>
        <taxon>Eumalacostraca</taxon>
        <taxon>Eucarida</taxon>
        <taxon>Decapoda</taxon>
        <taxon>Dendrobranchiata</taxon>
        <taxon>Penaeoidea</taxon>
        <taxon>Penaeidae</taxon>
        <taxon>Penaeus</taxon>
    </lineage>
</organism>
<gene>
    <name evidence="2" type="ORF">C7M84_024883</name>
</gene>
<accession>A0A3R7PCL8</accession>
<comment type="caution">
    <text evidence="2">The sequence shown here is derived from an EMBL/GenBank/DDBJ whole genome shotgun (WGS) entry which is preliminary data.</text>
</comment>
<evidence type="ECO:0000313" key="3">
    <source>
        <dbReference type="Proteomes" id="UP000283509"/>
    </source>
</evidence>
<feature type="chain" id="PRO_5018560935" evidence="1">
    <location>
        <begin position="31"/>
        <end position="290"/>
    </location>
</feature>